<proteinExistence type="predicted"/>
<gene>
    <name evidence="1" type="ORF">SAMN05443248_3520</name>
</gene>
<dbReference type="EMBL" id="LT670817">
    <property type="protein sequence ID" value="SHH05572.1"/>
    <property type="molecule type" value="Genomic_DNA"/>
</dbReference>
<protein>
    <submittedName>
        <fullName evidence="1">Uncharacterized protein</fullName>
    </submittedName>
</protein>
<organism evidence="1 2">
    <name type="scientific">Bradyrhizobium erythrophlei</name>
    <dbReference type="NCBI Taxonomy" id="1437360"/>
    <lineage>
        <taxon>Bacteria</taxon>
        <taxon>Pseudomonadati</taxon>
        <taxon>Pseudomonadota</taxon>
        <taxon>Alphaproteobacteria</taxon>
        <taxon>Hyphomicrobiales</taxon>
        <taxon>Nitrobacteraceae</taxon>
        <taxon>Bradyrhizobium</taxon>
    </lineage>
</organism>
<accession>A0A1M5PV65</accession>
<sequence length="87" mass="9878">MLNAMVASTRKHAEVMIAWLKLNPKEWEPIAYGDPVAKLYSNAKLIRPCIGVEQEHVDWVLEKLVPNLCLAVSTVPAHWMIPQRMVS</sequence>
<dbReference type="AlphaFoldDB" id="A0A1M5PV65"/>
<reference evidence="1 2" key="1">
    <citation type="submission" date="2016-11" db="EMBL/GenBank/DDBJ databases">
        <authorList>
            <person name="Jaros S."/>
            <person name="Januszkiewicz K."/>
            <person name="Wedrychowicz H."/>
        </authorList>
    </citation>
    <scope>NUCLEOTIDE SEQUENCE [LARGE SCALE GENOMIC DNA]</scope>
    <source>
        <strain evidence="1 2">GAS138</strain>
    </source>
</reference>
<dbReference type="Proteomes" id="UP000189796">
    <property type="component" value="Chromosome I"/>
</dbReference>
<name>A0A1M5PV65_9BRAD</name>
<dbReference type="RefSeq" id="WP_154072299.1">
    <property type="nucleotide sequence ID" value="NZ_LT670817.1"/>
</dbReference>
<evidence type="ECO:0000313" key="2">
    <source>
        <dbReference type="Proteomes" id="UP000189796"/>
    </source>
</evidence>
<evidence type="ECO:0000313" key="1">
    <source>
        <dbReference type="EMBL" id="SHH05572.1"/>
    </source>
</evidence>